<accession>A0A7D9J0S7</accession>
<protein>
    <recommendedName>
        <fullName evidence="3">COR domain-containing protein</fullName>
    </recommendedName>
</protein>
<dbReference type="Proteomes" id="UP001152795">
    <property type="component" value="Unassembled WGS sequence"/>
</dbReference>
<keyword evidence="5" id="KW-1185">Reference proteome</keyword>
<sequence length="400" mass="46790">MRTVIKTEASTNFPFVNEKFPLRWLHCEEEIIKYRQKAKSKMCITVNELKTLLEETCMVKFTDDEFHSMISFFHIILLPGSMCGVQEGSVVNDLVILSPQYLVDIMTSIHDVPKDRNFQRQFSDEFHKLESEGRIDSHVLEYVWKNKEVNTEILVELLSCFNILYPLSSEKEIGEHPGTEYMIPCMLKNRSDERCERRWQKACETWKDEVDKEHQFVFNFGRFLPPALLHYLLVYIYRHSCRTKAVKPTIERRTAIFSLSNHFLFRLKLVPEHCQIWVYSRCKKGENFLDLAHILRGNVSEICQQYFKYLKFVFGPPCPRENCPGATFHVKNIQRPCESSSSESEGNSQSSDDSESGTEDDINEKVTGATAANQNERRRHVIPINLDSFDPPYWCQEVET</sequence>
<evidence type="ECO:0000256" key="1">
    <source>
        <dbReference type="ARBA" id="ARBA00022737"/>
    </source>
</evidence>
<organism evidence="4 5">
    <name type="scientific">Paramuricea clavata</name>
    <name type="common">Red gorgonian</name>
    <name type="synonym">Violescent sea-whip</name>
    <dbReference type="NCBI Taxonomy" id="317549"/>
    <lineage>
        <taxon>Eukaryota</taxon>
        <taxon>Metazoa</taxon>
        <taxon>Cnidaria</taxon>
        <taxon>Anthozoa</taxon>
        <taxon>Octocorallia</taxon>
        <taxon>Malacalcyonacea</taxon>
        <taxon>Plexauridae</taxon>
        <taxon>Paramuricea</taxon>
    </lineage>
</organism>
<dbReference type="EMBL" id="CACRXK020009697">
    <property type="protein sequence ID" value="CAB4017759.1"/>
    <property type="molecule type" value="Genomic_DNA"/>
</dbReference>
<evidence type="ECO:0000313" key="5">
    <source>
        <dbReference type="Proteomes" id="UP001152795"/>
    </source>
</evidence>
<evidence type="ECO:0000256" key="2">
    <source>
        <dbReference type="SAM" id="MobiDB-lite"/>
    </source>
</evidence>
<feature type="domain" description="COR" evidence="3">
    <location>
        <begin position="21"/>
        <end position="187"/>
    </location>
</feature>
<gene>
    <name evidence="4" type="ORF">PACLA_8A051945</name>
</gene>
<dbReference type="InterPro" id="IPR032171">
    <property type="entry name" value="COR-A"/>
</dbReference>
<dbReference type="Pfam" id="PF16095">
    <property type="entry name" value="COR-A"/>
    <property type="match status" value="1"/>
</dbReference>
<feature type="compositionally biased region" description="Low complexity" evidence="2">
    <location>
        <begin position="338"/>
        <end position="351"/>
    </location>
</feature>
<comment type="caution">
    <text evidence="4">The sequence shown here is derived from an EMBL/GenBank/DDBJ whole genome shotgun (WGS) entry which is preliminary data.</text>
</comment>
<name>A0A7D9J0S7_PARCT</name>
<dbReference type="OrthoDB" id="5953486at2759"/>
<evidence type="ECO:0000313" key="4">
    <source>
        <dbReference type="EMBL" id="CAB4017759.1"/>
    </source>
</evidence>
<evidence type="ECO:0000259" key="3">
    <source>
        <dbReference type="Pfam" id="PF16095"/>
    </source>
</evidence>
<feature type="region of interest" description="Disordered" evidence="2">
    <location>
        <begin position="337"/>
        <end position="390"/>
    </location>
</feature>
<keyword evidence="1" id="KW-0677">Repeat</keyword>
<feature type="compositionally biased region" description="Acidic residues" evidence="2">
    <location>
        <begin position="352"/>
        <end position="362"/>
    </location>
</feature>
<proteinExistence type="predicted"/>
<dbReference type="AlphaFoldDB" id="A0A7D9J0S7"/>
<reference evidence="4" key="1">
    <citation type="submission" date="2020-04" db="EMBL/GenBank/DDBJ databases">
        <authorList>
            <person name="Alioto T."/>
            <person name="Alioto T."/>
            <person name="Gomez Garrido J."/>
        </authorList>
    </citation>
    <scope>NUCLEOTIDE SEQUENCE</scope>
    <source>
        <strain evidence="4">A484AB</strain>
    </source>
</reference>